<accession>A0A1I7S0Y9</accession>
<dbReference type="PANTHER" id="PTHR46809">
    <property type="entry name" value="STROMAL CELL-DERIVED FACTOR 2-LIKE PROTEIN"/>
    <property type="match status" value="1"/>
</dbReference>
<sequence>MKFIISLTIFSILSAISWADEPVTCASVLKLANGQDKSRLHSHEVKYGSGSQQQSVTGTNSLDDINSHWQILGANNAVCKRGEPIKCGDTIRLVHLTTKCFLHSHEFPSPLSKGNQEISCFGKSDEQSDTGDHWKVVCNSDVWTDEEQIQLKHVDTGKYLATSGQTYGRPISGQKEVVGFATGSGYNTYWQAAEGVYIQKKDEEETE</sequence>
<dbReference type="Proteomes" id="UP000659654">
    <property type="component" value="Unassembled WGS sequence"/>
</dbReference>
<reference evidence="8" key="1">
    <citation type="submission" date="2016-11" db="UniProtKB">
        <authorList>
            <consortium name="WormBaseParasite"/>
        </authorList>
    </citation>
    <scope>IDENTIFICATION</scope>
</reference>
<dbReference type="Gene3D" id="2.80.10.50">
    <property type="match status" value="1"/>
</dbReference>
<feature type="domain" description="MIR" evidence="4">
    <location>
        <begin position="139"/>
        <end position="195"/>
    </location>
</feature>
<keyword evidence="7" id="KW-1185">Reference proteome</keyword>
<evidence type="ECO:0000256" key="1">
    <source>
        <dbReference type="ARBA" id="ARBA00022729"/>
    </source>
</evidence>
<dbReference type="EMBL" id="CAJFCV020000001">
    <property type="protein sequence ID" value="CAG9087899.1"/>
    <property type="molecule type" value="Genomic_DNA"/>
</dbReference>
<evidence type="ECO:0000313" key="6">
    <source>
        <dbReference type="Proteomes" id="UP000095284"/>
    </source>
</evidence>
<evidence type="ECO:0000313" key="8">
    <source>
        <dbReference type="WBParaSite" id="BXY_0666400.1"/>
    </source>
</evidence>
<evidence type="ECO:0000259" key="4">
    <source>
        <dbReference type="PROSITE" id="PS50919"/>
    </source>
</evidence>
<dbReference type="PANTHER" id="PTHR46809:SF2">
    <property type="entry name" value="GH21273P"/>
    <property type="match status" value="1"/>
</dbReference>
<dbReference type="SMART" id="SM00472">
    <property type="entry name" value="MIR"/>
    <property type="match status" value="3"/>
</dbReference>
<keyword evidence="2" id="KW-0677">Repeat</keyword>
<dbReference type="EMBL" id="CAJFDI010000001">
    <property type="protein sequence ID" value="CAD5211225.1"/>
    <property type="molecule type" value="Genomic_DNA"/>
</dbReference>
<evidence type="ECO:0000256" key="2">
    <source>
        <dbReference type="ARBA" id="ARBA00022737"/>
    </source>
</evidence>
<feature type="chain" id="PRO_5036022044" evidence="3">
    <location>
        <begin position="20"/>
        <end position="207"/>
    </location>
</feature>
<gene>
    <name evidence="5" type="ORF">BXYJ_LOCUS2322</name>
</gene>
<dbReference type="SMR" id="A0A1I7S0Y9"/>
<dbReference type="Proteomes" id="UP000095284">
    <property type="component" value="Unplaced"/>
</dbReference>
<dbReference type="SUPFAM" id="SSF82109">
    <property type="entry name" value="MIR domain"/>
    <property type="match status" value="1"/>
</dbReference>
<dbReference type="InterPro" id="IPR016093">
    <property type="entry name" value="MIR_motif"/>
</dbReference>
<feature type="signal peptide" evidence="3">
    <location>
        <begin position="1"/>
        <end position="19"/>
    </location>
</feature>
<name>A0A1I7S0Y9_BURXY</name>
<keyword evidence="1 3" id="KW-0732">Signal</keyword>
<protein>
    <submittedName>
        <fullName evidence="5">(pine wood nematode) hypothetical protein</fullName>
    </submittedName>
</protein>
<dbReference type="Pfam" id="PF02815">
    <property type="entry name" value="MIR"/>
    <property type="match status" value="1"/>
</dbReference>
<evidence type="ECO:0000313" key="7">
    <source>
        <dbReference type="Proteomes" id="UP000659654"/>
    </source>
</evidence>
<dbReference type="InterPro" id="IPR036300">
    <property type="entry name" value="MIR_dom_sf"/>
</dbReference>
<dbReference type="PROSITE" id="PS50919">
    <property type="entry name" value="MIR"/>
    <property type="match status" value="3"/>
</dbReference>
<dbReference type="eggNOG" id="KOG3358">
    <property type="taxonomic scope" value="Eukaryota"/>
</dbReference>
<dbReference type="AlphaFoldDB" id="A0A1I7S0Y9"/>
<evidence type="ECO:0000313" key="5">
    <source>
        <dbReference type="EMBL" id="CAD5211225.1"/>
    </source>
</evidence>
<dbReference type="OrthoDB" id="5588846at2759"/>
<dbReference type="Proteomes" id="UP000582659">
    <property type="component" value="Unassembled WGS sequence"/>
</dbReference>
<evidence type="ECO:0000256" key="3">
    <source>
        <dbReference type="SAM" id="SignalP"/>
    </source>
</evidence>
<reference evidence="5" key="2">
    <citation type="submission" date="2020-09" db="EMBL/GenBank/DDBJ databases">
        <authorList>
            <person name="Kikuchi T."/>
        </authorList>
    </citation>
    <scope>NUCLEOTIDE SEQUENCE</scope>
    <source>
        <strain evidence="5">Ka4C1</strain>
    </source>
</reference>
<organism evidence="6 8">
    <name type="scientific">Bursaphelenchus xylophilus</name>
    <name type="common">Pinewood nematode worm</name>
    <name type="synonym">Aphelenchoides xylophilus</name>
    <dbReference type="NCBI Taxonomy" id="6326"/>
    <lineage>
        <taxon>Eukaryota</taxon>
        <taxon>Metazoa</taxon>
        <taxon>Ecdysozoa</taxon>
        <taxon>Nematoda</taxon>
        <taxon>Chromadorea</taxon>
        <taxon>Rhabditida</taxon>
        <taxon>Tylenchina</taxon>
        <taxon>Tylenchomorpha</taxon>
        <taxon>Aphelenchoidea</taxon>
        <taxon>Aphelenchoididae</taxon>
        <taxon>Bursaphelenchus</taxon>
    </lineage>
</organism>
<feature type="domain" description="MIR" evidence="4">
    <location>
        <begin position="20"/>
        <end position="74"/>
    </location>
</feature>
<dbReference type="WBParaSite" id="BXY_0666400.1">
    <property type="protein sequence ID" value="BXY_0666400.1"/>
    <property type="gene ID" value="BXY_0666400"/>
</dbReference>
<proteinExistence type="predicted"/>
<feature type="domain" description="MIR" evidence="4">
    <location>
        <begin position="82"/>
        <end position="139"/>
    </location>
</feature>